<dbReference type="EMBL" id="MGJT01000017">
    <property type="protein sequence ID" value="OGN12487.1"/>
    <property type="molecule type" value="Genomic_DNA"/>
</dbReference>
<dbReference type="Proteomes" id="UP000178197">
    <property type="component" value="Unassembled WGS sequence"/>
</dbReference>
<name>A0A1F8FH67_9BACT</name>
<evidence type="ECO:0008006" key="3">
    <source>
        <dbReference type="Google" id="ProtNLM"/>
    </source>
</evidence>
<comment type="caution">
    <text evidence="1">The sequence shown here is derived from an EMBL/GenBank/DDBJ whole genome shotgun (WGS) entry which is preliminary data.</text>
</comment>
<organism evidence="1 2">
    <name type="scientific">Candidatus Yanofskybacteria bacterium RIFCSPHIGHO2_02_FULL_43_15c</name>
    <dbReference type="NCBI Taxonomy" id="1802679"/>
    <lineage>
        <taxon>Bacteria</taxon>
        <taxon>Candidatus Yanofskyibacteriota</taxon>
    </lineage>
</organism>
<accession>A0A1F8FH67</accession>
<evidence type="ECO:0000313" key="2">
    <source>
        <dbReference type="Proteomes" id="UP000178197"/>
    </source>
</evidence>
<gene>
    <name evidence="1" type="ORF">A3C71_01805</name>
</gene>
<dbReference type="AlphaFoldDB" id="A0A1F8FH67"/>
<reference evidence="1 2" key="1">
    <citation type="journal article" date="2016" name="Nat. Commun.">
        <title>Thousands of microbial genomes shed light on interconnected biogeochemical processes in an aquifer system.</title>
        <authorList>
            <person name="Anantharaman K."/>
            <person name="Brown C.T."/>
            <person name="Hug L.A."/>
            <person name="Sharon I."/>
            <person name="Castelle C.J."/>
            <person name="Probst A.J."/>
            <person name="Thomas B.C."/>
            <person name="Singh A."/>
            <person name="Wilkins M.J."/>
            <person name="Karaoz U."/>
            <person name="Brodie E.L."/>
            <person name="Williams K.H."/>
            <person name="Hubbard S.S."/>
            <person name="Banfield J.F."/>
        </authorList>
    </citation>
    <scope>NUCLEOTIDE SEQUENCE [LARGE SCALE GENOMIC DNA]</scope>
</reference>
<sequence length="198" mass="23072">MFVIEIIPLYILQRSQKKTLSFYHTENLPAGSLVQVLFKGKKTKAVVINSQSMKLLKVRIKKEAGFELKPINKVLEINQDPEHFDIAFLLPAKKETSEKKVTKTSESAKAILGNYLEKLAERKAASKAKTYMQETAEPYLKYIDWENDTFEEDMRLFWVTASNYYKSHTHHNFVKVLDWIKKKDSLNPKQVAKLFNKE</sequence>
<proteinExistence type="predicted"/>
<protein>
    <recommendedName>
        <fullName evidence="3">Primosomal protein N' 3' DNA-binding domain-containing protein</fullName>
    </recommendedName>
</protein>
<evidence type="ECO:0000313" key="1">
    <source>
        <dbReference type="EMBL" id="OGN12487.1"/>
    </source>
</evidence>